<evidence type="ECO:0000256" key="1">
    <source>
        <dbReference type="SAM" id="MobiDB-lite"/>
    </source>
</evidence>
<evidence type="ECO:0000313" key="3">
    <source>
        <dbReference type="Proteomes" id="UP000306192"/>
    </source>
</evidence>
<comment type="caution">
    <text evidence="2">The sequence shown here is derived from an EMBL/GenBank/DDBJ whole genome shotgun (WGS) entry which is preliminary data.</text>
</comment>
<proteinExistence type="predicted"/>
<sequence length="361" mass="39670">MTHTTIAPAATAPEELVRVDAANIVLEENIRDHPEDALVEDWFVDSVRQHGVLQAVLGYRNDLGQVVVRDGQLRVLAARLVGCTVPVLIGERPLDVVHRVTEQYVTNERRTGLTDHQKVAAFRQLELGGLSVTAIAKQTSTSKEQVKASLTVAKSVDASTALAGGQISFDTALVLAEFDGDDAAIAELSQIAEGDFHDLEYAAEQIRQERVNEAKRIEVVADFQAAGVRVATDEDSYESVHRLTNAEPTDTMRPQLDADEHKTCPGHAVTVVVYHGDDVRVSPVCCTPEAHRPRWASFGSTPAQAGPMTDEQKAERKTRRIQAVIAPLTLWMVLIDMSGRFSERMLPDVVTKLWDLREVGR</sequence>
<evidence type="ECO:0008006" key="4">
    <source>
        <dbReference type="Google" id="ProtNLM"/>
    </source>
</evidence>
<dbReference type="SUPFAM" id="SSF109709">
    <property type="entry name" value="KorB DNA-binding domain-like"/>
    <property type="match status" value="1"/>
</dbReference>
<name>A0A4T2BW46_9MICO</name>
<dbReference type="RefSeq" id="WP_201799282.1">
    <property type="nucleotide sequence ID" value="NZ_QYRT01000017.1"/>
</dbReference>
<dbReference type="Proteomes" id="UP000306192">
    <property type="component" value="Unassembled WGS sequence"/>
</dbReference>
<dbReference type="CDD" id="cd16387">
    <property type="entry name" value="ParB_N_Srx"/>
    <property type="match status" value="1"/>
</dbReference>
<gene>
    <name evidence="2" type="ORF">D4765_10105</name>
</gene>
<feature type="region of interest" description="Disordered" evidence="1">
    <location>
        <begin position="297"/>
        <end position="316"/>
    </location>
</feature>
<dbReference type="AlphaFoldDB" id="A0A4T2BW46"/>
<evidence type="ECO:0000313" key="2">
    <source>
        <dbReference type="EMBL" id="TIH36133.1"/>
    </source>
</evidence>
<organism evidence="2 3">
    <name type="scientific">Subtercola vilae</name>
    <dbReference type="NCBI Taxonomy" id="2056433"/>
    <lineage>
        <taxon>Bacteria</taxon>
        <taxon>Bacillati</taxon>
        <taxon>Actinomycetota</taxon>
        <taxon>Actinomycetes</taxon>
        <taxon>Micrococcales</taxon>
        <taxon>Microbacteriaceae</taxon>
        <taxon>Subtercola</taxon>
    </lineage>
</organism>
<keyword evidence="3" id="KW-1185">Reference proteome</keyword>
<dbReference type="InterPro" id="IPR036086">
    <property type="entry name" value="ParB/Sulfiredoxin_sf"/>
</dbReference>
<reference evidence="2 3" key="1">
    <citation type="journal article" date="2019" name="Microorganisms">
        <title>Systematic Affiliation and Genome Analysis of Subtercola vilae DB165(T) with Particular Emphasis on Cold Adaptation of an Isolate from a High-Altitude Cold Volcano Lake.</title>
        <authorList>
            <person name="Villalobos A.S."/>
            <person name="Wiese J."/>
            <person name="Imhoff J.F."/>
            <person name="Dorador C."/>
            <person name="Keller A."/>
            <person name="Hentschel U."/>
        </authorList>
    </citation>
    <scope>NUCLEOTIDE SEQUENCE [LARGE SCALE GENOMIC DNA]</scope>
    <source>
        <strain evidence="2 3">DB165</strain>
    </source>
</reference>
<feature type="non-terminal residue" evidence="2">
    <location>
        <position position="361"/>
    </location>
</feature>
<dbReference type="EMBL" id="QYRT01000017">
    <property type="protein sequence ID" value="TIH36133.1"/>
    <property type="molecule type" value="Genomic_DNA"/>
</dbReference>
<dbReference type="SUPFAM" id="SSF110849">
    <property type="entry name" value="ParB/Sulfiredoxin"/>
    <property type="match status" value="1"/>
</dbReference>
<accession>A0A4T2BW46</accession>
<protein>
    <recommendedName>
        <fullName evidence="4">ParB/Sulfiredoxin domain-containing protein</fullName>
    </recommendedName>
</protein>
<dbReference type="Gene3D" id="1.10.10.2830">
    <property type="match status" value="1"/>
</dbReference>